<evidence type="ECO:0000313" key="3">
    <source>
        <dbReference type="Proteomes" id="UP000070373"/>
    </source>
</evidence>
<sequence length="80" mass="9533">MGNPLPYHHLLHLLVYAHQLEVEGVTHDPSELFERYAWIKSEIDFDEIEEQRAELEKELDDLKNQLKLDKDGRKNNQMFA</sequence>
<dbReference type="EMBL" id="LHXN01000141">
    <property type="protein sequence ID" value="KXA90782.1"/>
    <property type="molecule type" value="Genomic_DNA"/>
</dbReference>
<dbReference type="Proteomes" id="UP000070373">
    <property type="component" value="Unassembled WGS sequence"/>
</dbReference>
<name>A0A133U9A7_9EURY</name>
<keyword evidence="3" id="KW-1185">Reference proteome</keyword>
<protein>
    <submittedName>
        <fullName evidence="2">Uncharacterized protein</fullName>
    </submittedName>
</protein>
<evidence type="ECO:0000313" key="2">
    <source>
        <dbReference type="EMBL" id="KXA90782.1"/>
    </source>
</evidence>
<evidence type="ECO:0000256" key="1">
    <source>
        <dbReference type="SAM" id="Coils"/>
    </source>
</evidence>
<reference evidence="2 3" key="1">
    <citation type="journal article" date="2016" name="Sci. Rep.">
        <title>Metabolic traits of an uncultured archaeal lineage -MSBL1- from brine pools of the Red Sea.</title>
        <authorList>
            <person name="Mwirichia R."/>
            <person name="Alam I."/>
            <person name="Rashid M."/>
            <person name="Vinu M."/>
            <person name="Ba-Alawi W."/>
            <person name="Anthony Kamau A."/>
            <person name="Kamanda Ngugi D."/>
            <person name="Goker M."/>
            <person name="Klenk H.P."/>
            <person name="Bajic V."/>
            <person name="Stingl U."/>
        </authorList>
    </citation>
    <scope>NUCLEOTIDE SEQUENCE [LARGE SCALE GENOMIC DNA]</scope>
    <source>
        <strain evidence="2">SCGC-AAA259E17</strain>
    </source>
</reference>
<accession>A0A133U9A7</accession>
<feature type="coiled-coil region" evidence="1">
    <location>
        <begin position="45"/>
        <end position="72"/>
    </location>
</feature>
<dbReference type="AlphaFoldDB" id="A0A133U9A7"/>
<proteinExistence type="predicted"/>
<organism evidence="2 3">
    <name type="scientific">candidate division MSBL1 archaeon SCGC-AAA259E17</name>
    <dbReference type="NCBI Taxonomy" id="1698263"/>
    <lineage>
        <taxon>Archaea</taxon>
        <taxon>Methanobacteriati</taxon>
        <taxon>Methanobacteriota</taxon>
        <taxon>candidate division MSBL1</taxon>
    </lineage>
</organism>
<keyword evidence="1" id="KW-0175">Coiled coil</keyword>
<comment type="caution">
    <text evidence="2">The sequence shown here is derived from an EMBL/GenBank/DDBJ whole genome shotgun (WGS) entry which is preliminary data.</text>
</comment>
<gene>
    <name evidence="2" type="ORF">AKJ64_05240</name>
</gene>